<dbReference type="GO" id="GO:0070765">
    <property type="term" value="C:gamma-secretase complex"/>
    <property type="evidence" value="ECO:0007669"/>
    <property type="project" value="TreeGrafter"/>
</dbReference>
<dbReference type="GO" id="GO:0007219">
    <property type="term" value="P:Notch signaling pathway"/>
    <property type="evidence" value="ECO:0007669"/>
    <property type="project" value="UniProtKB-KW"/>
</dbReference>
<keyword evidence="5" id="KW-0914">Notch signaling pathway</keyword>
<evidence type="ECO:0000256" key="1">
    <source>
        <dbReference type="ARBA" id="ARBA00004141"/>
    </source>
</evidence>
<dbReference type="PANTHER" id="PTHR16318:SF0">
    <property type="entry name" value="GAMMA-SECRETASE SUBUNIT PEN-2"/>
    <property type="match status" value="1"/>
</dbReference>
<evidence type="ECO:0000313" key="9">
    <source>
        <dbReference type="EMBL" id="CRK93475.1"/>
    </source>
</evidence>
<evidence type="ECO:0000256" key="3">
    <source>
        <dbReference type="ARBA" id="ARBA00018306"/>
    </source>
</evidence>
<feature type="transmembrane region" description="Helical" evidence="8">
    <location>
        <begin position="12"/>
        <end position="36"/>
    </location>
</feature>
<keyword evidence="6 8" id="KW-1133">Transmembrane helix</keyword>
<dbReference type="AlphaFoldDB" id="A0A1J1HZT4"/>
<dbReference type="Proteomes" id="UP000183832">
    <property type="component" value="Unassembled WGS sequence"/>
</dbReference>
<evidence type="ECO:0000256" key="5">
    <source>
        <dbReference type="ARBA" id="ARBA00022976"/>
    </source>
</evidence>
<reference evidence="9 10" key="1">
    <citation type="submission" date="2015-04" db="EMBL/GenBank/DDBJ databases">
        <authorList>
            <person name="Syromyatnikov M.Y."/>
            <person name="Popov V.N."/>
        </authorList>
    </citation>
    <scope>NUCLEOTIDE SEQUENCE [LARGE SCALE GENOMIC DNA]</scope>
</reference>
<sequence>MDINRVSNEKKLNLCTWYFRAGFAFLPFVWVINVIWFFDSAVRKPPFEEQNAIRKYVILSAIGSFIWIIIIATWVSLFQANRIAWGSWADDLSFIIPLGSK</sequence>
<dbReference type="OrthoDB" id="524898at2759"/>
<dbReference type="Pfam" id="PF10251">
    <property type="entry name" value="PEN-2"/>
    <property type="match status" value="1"/>
</dbReference>
<evidence type="ECO:0000256" key="4">
    <source>
        <dbReference type="ARBA" id="ARBA00022692"/>
    </source>
</evidence>
<dbReference type="PANTHER" id="PTHR16318">
    <property type="entry name" value="GAMMA-SECRETASE SUBUNIT PEN-2"/>
    <property type="match status" value="1"/>
</dbReference>
<evidence type="ECO:0000256" key="2">
    <source>
        <dbReference type="ARBA" id="ARBA00009607"/>
    </source>
</evidence>
<comment type="subcellular location">
    <subcellularLocation>
        <location evidence="1">Membrane</location>
        <topology evidence="1">Multi-pass membrane protein</topology>
    </subcellularLocation>
</comment>
<evidence type="ECO:0000256" key="6">
    <source>
        <dbReference type="ARBA" id="ARBA00022989"/>
    </source>
</evidence>
<evidence type="ECO:0000256" key="7">
    <source>
        <dbReference type="ARBA" id="ARBA00023136"/>
    </source>
</evidence>
<organism evidence="9 10">
    <name type="scientific">Clunio marinus</name>
    <dbReference type="NCBI Taxonomy" id="568069"/>
    <lineage>
        <taxon>Eukaryota</taxon>
        <taxon>Metazoa</taxon>
        <taxon>Ecdysozoa</taxon>
        <taxon>Arthropoda</taxon>
        <taxon>Hexapoda</taxon>
        <taxon>Insecta</taxon>
        <taxon>Pterygota</taxon>
        <taxon>Neoptera</taxon>
        <taxon>Endopterygota</taxon>
        <taxon>Diptera</taxon>
        <taxon>Nematocera</taxon>
        <taxon>Chironomoidea</taxon>
        <taxon>Chironomidae</taxon>
        <taxon>Clunio</taxon>
    </lineage>
</organism>
<keyword evidence="7 8" id="KW-0472">Membrane</keyword>
<evidence type="ECO:0000313" key="10">
    <source>
        <dbReference type="Proteomes" id="UP000183832"/>
    </source>
</evidence>
<dbReference type="GO" id="GO:0007220">
    <property type="term" value="P:Notch receptor processing"/>
    <property type="evidence" value="ECO:0007669"/>
    <property type="project" value="TreeGrafter"/>
</dbReference>
<protein>
    <recommendedName>
        <fullName evidence="3">Gamma-secretase subunit PEN-2</fullName>
    </recommendedName>
</protein>
<accession>A0A1J1HZT4</accession>
<dbReference type="EMBL" id="CVRI01000037">
    <property type="protein sequence ID" value="CRK93475.1"/>
    <property type="molecule type" value="Genomic_DNA"/>
</dbReference>
<dbReference type="STRING" id="568069.A0A1J1HZT4"/>
<proteinExistence type="inferred from homology"/>
<keyword evidence="10" id="KW-1185">Reference proteome</keyword>
<name>A0A1J1HZT4_9DIPT</name>
<comment type="similarity">
    <text evidence="2">Belongs to the PEN-2 family.</text>
</comment>
<feature type="transmembrane region" description="Helical" evidence="8">
    <location>
        <begin position="56"/>
        <end position="78"/>
    </location>
</feature>
<evidence type="ECO:0000256" key="8">
    <source>
        <dbReference type="SAM" id="Phobius"/>
    </source>
</evidence>
<gene>
    <name evidence="9" type="ORF">CLUMA_CG007011</name>
</gene>
<dbReference type="InterPro" id="IPR019379">
    <property type="entry name" value="Gamma_Secretase_Asp_P_PEN2"/>
</dbReference>
<keyword evidence="4 8" id="KW-0812">Transmembrane</keyword>